<evidence type="ECO:0000259" key="4">
    <source>
        <dbReference type="Pfam" id="PF08241"/>
    </source>
</evidence>
<evidence type="ECO:0000313" key="5">
    <source>
        <dbReference type="EMBL" id="EKU46627.1"/>
    </source>
</evidence>
<gene>
    <name evidence="5" type="ORF">C272_10263</name>
</gene>
<keyword evidence="3" id="KW-0808">Transferase</keyword>
<protein>
    <submittedName>
        <fullName evidence="5">SAM-dependent methyltransfrase</fullName>
    </submittedName>
</protein>
<evidence type="ECO:0000256" key="1">
    <source>
        <dbReference type="ARBA" id="ARBA00008361"/>
    </source>
</evidence>
<name>K9AVL1_9MICO</name>
<accession>K9AVL1</accession>
<dbReference type="EMBL" id="AMSP01000008">
    <property type="protein sequence ID" value="EKU46627.1"/>
    <property type="molecule type" value="Genomic_DNA"/>
</dbReference>
<dbReference type="GO" id="GO:0008757">
    <property type="term" value="F:S-adenosylmethionine-dependent methyltransferase activity"/>
    <property type="evidence" value="ECO:0007669"/>
    <property type="project" value="InterPro"/>
</dbReference>
<dbReference type="Gene3D" id="3.40.50.150">
    <property type="entry name" value="Vaccinia Virus protein VP39"/>
    <property type="match status" value="1"/>
</dbReference>
<dbReference type="eggNOG" id="COG0500">
    <property type="taxonomic scope" value="Bacteria"/>
</dbReference>
<dbReference type="RefSeq" id="WP_009378677.1">
    <property type="nucleotide sequence ID" value="NZ_AMSP01000008.1"/>
</dbReference>
<dbReference type="PATRIC" id="fig|1229781.4.peg.2063"/>
<dbReference type="GO" id="GO:0032259">
    <property type="term" value="P:methylation"/>
    <property type="evidence" value="ECO:0007669"/>
    <property type="project" value="UniProtKB-KW"/>
</dbReference>
<feature type="domain" description="Methyltransferase type 11" evidence="4">
    <location>
        <begin position="41"/>
        <end position="132"/>
    </location>
</feature>
<dbReference type="PANTHER" id="PTHR44942">
    <property type="entry name" value="METHYLTRANSF_11 DOMAIN-CONTAINING PROTEIN"/>
    <property type="match status" value="1"/>
</dbReference>
<dbReference type="InterPro" id="IPR029063">
    <property type="entry name" value="SAM-dependent_MTases_sf"/>
</dbReference>
<reference evidence="5 6" key="1">
    <citation type="submission" date="2012-09" db="EMBL/GenBank/DDBJ databases">
        <title>Genome Sequence of Brevibacterium casei S18.</title>
        <authorList>
            <person name="Sharma R."/>
            <person name="Singh A."/>
            <person name="Jangir P.K."/>
        </authorList>
    </citation>
    <scope>NUCLEOTIDE SEQUENCE [LARGE SCALE GENOMIC DNA]</scope>
    <source>
        <strain evidence="5 6">S18</strain>
    </source>
</reference>
<comment type="similarity">
    <text evidence="1">Belongs to the methyltransferase superfamily.</text>
</comment>
<evidence type="ECO:0000256" key="2">
    <source>
        <dbReference type="ARBA" id="ARBA00022603"/>
    </source>
</evidence>
<evidence type="ECO:0000256" key="3">
    <source>
        <dbReference type="ARBA" id="ARBA00022679"/>
    </source>
</evidence>
<dbReference type="InterPro" id="IPR051052">
    <property type="entry name" value="Diverse_substrate_MTase"/>
</dbReference>
<dbReference type="Pfam" id="PF08241">
    <property type="entry name" value="Methyltransf_11"/>
    <property type="match status" value="1"/>
</dbReference>
<dbReference type="CDD" id="cd02440">
    <property type="entry name" value="AdoMet_MTases"/>
    <property type="match status" value="1"/>
</dbReference>
<sequence>MSEGAKFDGLASDYDRYRPRYPSELAEVVFTNRTEGVRVADVGAGSGIALEWALPALVDPEVFAVEPSTDMIESGRLKFPDVTWLQGRGEDILPTLSALDVVMAAQAYQWFDRPAFLRAARTTLRPGGRVAIIQNNRNHTSSEFLDAYESLLEENSPGYTRGYRDIDIAAELATGFDTDPAHVTVSVSDWDRTMSVDDFVGMSASSTQAQRAVSAKGERFLDDVRSLAGNFAEDETLQVPYRTELFVVDKP</sequence>
<comment type="caution">
    <text evidence="5">The sequence shown here is derived from an EMBL/GenBank/DDBJ whole genome shotgun (WGS) entry which is preliminary data.</text>
</comment>
<keyword evidence="6" id="KW-1185">Reference proteome</keyword>
<dbReference type="SUPFAM" id="SSF53335">
    <property type="entry name" value="S-adenosyl-L-methionine-dependent methyltransferases"/>
    <property type="match status" value="1"/>
</dbReference>
<proteinExistence type="inferred from homology"/>
<keyword evidence="2" id="KW-0489">Methyltransferase</keyword>
<dbReference type="OrthoDB" id="9797252at2"/>
<dbReference type="Proteomes" id="UP000009879">
    <property type="component" value="Unassembled WGS sequence"/>
</dbReference>
<dbReference type="PANTHER" id="PTHR44942:SF4">
    <property type="entry name" value="METHYLTRANSFERASE TYPE 11 DOMAIN-CONTAINING PROTEIN"/>
    <property type="match status" value="1"/>
</dbReference>
<dbReference type="InterPro" id="IPR013216">
    <property type="entry name" value="Methyltransf_11"/>
</dbReference>
<dbReference type="AlphaFoldDB" id="K9AVL1"/>
<evidence type="ECO:0000313" key="6">
    <source>
        <dbReference type="Proteomes" id="UP000009879"/>
    </source>
</evidence>
<organism evidence="5 6">
    <name type="scientific">Brevibacterium casei S18</name>
    <dbReference type="NCBI Taxonomy" id="1229781"/>
    <lineage>
        <taxon>Bacteria</taxon>
        <taxon>Bacillati</taxon>
        <taxon>Actinomycetota</taxon>
        <taxon>Actinomycetes</taxon>
        <taxon>Micrococcales</taxon>
        <taxon>Brevibacteriaceae</taxon>
        <taxon>Brevibacterium</taxon>
    </lineage>
</organism>